<name>A0A845S864_9PROT</name>
<accession>A0A845S864</accession>
<sequence>MQSFLEKIKFYSAHIIFTLICINDSIFINTWIAPGPIINIKYILVFYFSFFDKGRFSITFLFFIGLIFDSLQGMPFGMTSICFILLSKLASYLKQRRTQTNFQNEFIAFGLSLLITQIASVIILSYFSQTPFEYLLLAINIIVSLIFYPVIRTLLKVFYHY</sequence>
<dbReference type="AlphaFoldDB" id="A0A845S864"/>
<keyword evidence="1" id="KW-1133">Transmembrane helix</keyword>
<keyword evidence="1" id="KW-0812">Transmembrane</keyword>
<evidence type="ECO:0000256" key="1">
    <source>
        <dbReference type="SAM" id="Phobius"/>
    </source>
</evidence>
<feature type="transmembrane region" description="Helical" evidence="1">
    <location>
        <begin position="12"/>
        <end position="32"/>
    </location>
</feature>
<proteinExistence type="predicted"/>
<reference evidence="2 3" key="1">
    <citation type="submission" date="2018-10" db="EMBL/GenBank/DDBJ databases">
        <title>Iterative Subtractive Binning of Freshwater Chronoseries Metagenomes Recovers Nearly Complete Genomes from over Four Hundred Novel Species.</title>
        <authorList>
            <person name="Rodriguez-R L.M."/>
            <person name="Tsementzi D."/>
            <person name="Luo C."/>
            <person name="Konstantinidis K.T."/>
        </authorList>
    </citation>
    <scope>NUCLEOTIDE SEQUENCE [LARGE SCALE GENOMIC DNA]</scope>
    <source>
        <strain evidence="2">WB7_2B_003</strain>
    </source>
</reference>
<feature type="transmembrane region" description="Helical" evidence="1">
    <location>
        <begin position="74"/>
        <end position="94"/>
    </location>
</feature>
<dbReference type="Proteomes" id="UP000572953">
    <property type="component" value="Unassembled WGS sequence"/>
</dbReference>
<organism evidence="2 3">
    <name type="scientific">Candidatus Fonsibacter lacus</name>
    <dbReference type="NCBI Taxonomy" id="2576439"/>
    <lineage>
        <taxon>Bacteria</taxon>
        <taxon>Pseudomonadati</taxon>
        <taxon>Pseudomonadota</taxon>
        <taxon>Alphaproteobacteria</taxon>
        <taxon>Candidatus Pelagibacterales</taxon>
        <taxon>Candidatus Pelagibacterales incertae sedis</taxon>
        <taxon>Candidatus Fonsibacter</taxon>
    </lineage>
</organism>
<dbReference type="EMBL" id="RGGN01000025">
    <property type="protein sequence ID" value="NCU62712.1"/>
    <property type="molecule type" value="Genomic_DNA"/>
</dbReference>
<comment type="caution">
    <text evidence="2">The sequence shown here is derived from an EMBL/GenBank/DDBJ whole genome shotgun (WGS) entry which is preliminary data.</text>
</comment>
<gene>
    <name evidence="2" type="ORF">EBV78_01250</name>
</gene>
<feature type="transmembrane region" description="Helical" evidence="1">
    <location>
        <begin position="106"/>
        <end position="128"/>
    </location>
</feature>
<evidence type="ECO:0008006" key="4">
    <source>
        <dbReference type="Google" id="ProtNLM"/>
    </source>
</evidence>
<protein>
    <recommendedName>
        <fullName evidence="4">Rod shape-determining protein MreD</fullName>
    </recommendedName>
</protein>
<feature type="transmembrane region" description="Helical" evidence="1">
    <location>
        <begin position="134"/>
        <end position="155"/>
    </location>
</feature>
<evidence type="ECO:0000313" key="3">
    <source>
        <dbReference type="Proteomes" id="UP000572953"/>
    </source>
</evidence>
<feature type="transmembrane region" description="Helical" evidence="1">
    <location>
        <begin position="44"/>
        <end position="68"/>
    </location>
</feature>
<keyword evidence="1" id="KW-0472">Membrane</keyword>
<evidence type="ECO:0000313" key="2">
    <source>
        <dbReference type="EMBL" id="NCU62712.1"/>
    </source>
</evidence>